<feature type="non-terminal residue" evidence="1">
    <location>
        <position position="69"/>
    </location>
</feature>
<proteinExistence type="predicted"/>
<gene>
    <name evidence="1" type="ORF">RFULGI_LOCUS14486</name>
</gene>
<evidence type="ECO:0000313" key="1">
    <source>
        <dbReference type="EMBL" id="CAG8763372.1"/>
    </source>
</evidence>
<sequence>MATNLELPKNIENQLEYLEIISKRPRTFFIQEALKNYLEDLEALRIVLEREGQRGETYTTEELKKKLNL</sequence>
<evidence type="ECO:0000313" key="2">
    <source>
        <dbReference type="Proteomes" id="UP000789396"/>
    </source>
</evidence>
<organism evidence="1 2">
    <name type="scientific">Racocetra fulgida</name>
    <dbReference type="NCBI Taxonomy" id="60492"/>
    <lineage>
        <taxon>Eukaryota</taxon>
        <taxon>Fungi</taxon>
        <taxon>Fungi incertae sedis</taxon>
        <taxon>Mucoromycota</taxon>
        <taxon>Glomeromycotina</taxon>
        <taxon>Glomeromycetes</taxon>
        <taxon>Diversisporales</taxon>
        <taxon>Gigasporaceae</taxon>
        <taxon>Racocetra</taxon>
    </lineage>
</organism>
<dbReference type="AlphaFoldDB" id="A0A9N9J5T2"/>
<protein>
    <submittedName>
        <fullName evidence="1">6970_t:CDS:1</fullName>
    </submittedName>
</protein>
<keyword evidence="2" id="KW-1185">Reference proteome</keyword>
<reference evidence="1" key="1">
    <citation type="submission" date="2021-06" db="EMBL/GenBank/DDBJ databases">
        <authorList>
            <person name="Kallberg Y."/>
            <person name="Tangrot J."/>
            <person name="Rosling A."/>
        </authorList>
    </citation>
    <scope>NUCLEOTIDE SEQUENCE</scope>
    <source>
        <strain evidence="1">IN212</strain>
    </source>
</reference>
<comment type="caution">
    <text evidence="1">The sequence shown here is derived from an EMBL/GenBank/DDBJ whole genome shotgun (WGS) entry which is preliminary data.</text>
</comment>
<dbReference type="Proteomes" id="UP000789396">
    <property type="component" value="Unassembled WGS sequence"/>
</dbReference>
<name>A0A9N9J5T2_9GLOM</name>
<accession>A0A9N9J5T2</accession>
<dbReference type="EMBL" id="CAJVPZ010042220">
    <property type="protein sequence ID" value="CAG8763372.1"/>
    <property type="molecule type" value="Genomic_DNA"/>
</dbReference>